<evidence type="ECO:0000313" key="2">
    <source>
        <dbReference type="Proteomes" id="UP000276776"/>
    </source>
</evidence>
<reference evidence="1 2" key="2">
    <citation type="submission" date="2018-11" db="EMBL/GenBank/DDBJ databases">
        <authorList>
            <consortium name="Pathogen Informatics"/>
        </authorList>
    </citation>
    <scope>NUCLEOTIDE SEQUENCE [LARGE SCALE GENOMIC DNA]</scope>
</reference>
<dbReference type="EMBL" id="UYYF01000195">
    <property type="protein sequence ID" value="VDM96951.1"/>
    <property type="molecule type" value="Genomic_DNA"/>
</dbReference>
<reference evidence="3" key="1">
    <citation type="submission" date="2017-02" db="UniProtKB">
        <authorList>
            <consortium name="WormBaseParasite"/>
        </authorList>
    </citation>
    <scope>IDENTIFICATION</scope>
</reference>
<gene>
    <name evidence="1" type="ORF">TCLT_LOCUS1481</name>
</gene>
<proteinExistence type="predicted"/>
<protein>
    <submittedName>
        <fullName evidence="3">DP domain-containing protein</fullName>
    </submittedName>
</protein>
<accession>A0A0N5CMU1</accession>
<evidence type="ECO:0000313" key="3">
    <source>
        <dbReference type="WBParaSite" id="TCLT_0000148001-mRNA-1"/>
    </source>
</evidence>
<name>A0A0N5CMU1_THECL</name>
<evidence type="ECO:0000313" key="1">
    <source>
        <dbReference type="EMBL" id="VDM96951.1"/>
    </source>
</evidence>
<dbReference type="AlphaFoldDB" id="A0A0N5CMU1"/>
<dbReference type="WBParaSite" id="TCLT_0000148001-mRNA-1">
    <property type="protein sequence ID" value="TCLT_0000148001-mRNA-1"/>
    <property type="gene ID" value="TCLT_0000148001"/>
</dbReference>
<keyword evidence="2" id="KW-1185">Reference proteome</keyword>
<sequence length="117" mass="13589">MKIGVCSYKNVLANVPTLQAASSHSHKFEEAKVNIYFLVYLPSSPTSTYHCQNEQMLNKYIIHDQQASLKTLYLLRDKLESELYNVERRSDLMLQLHNDRVTYMYQDGCDFETGESS</sequence>
<organism evidence="3">
    <name type="scientific">Thelazia callipaeda</name>
    <name type="common">Oriental eyeworm</name>
    <name type="synonym">Parasitic nematode</name>
    <dbReference type="NCBI Taxonomy" id="103827"/>
    <lineage>
        <taxon>Eukaryota</taxon>
        <taxon>Metazoa</taxon>
        <taxon>Ecdysozoa</taxon>
        <taxon>Nematoda</taxon>
        <taxon>Chromadorea</taxon>
        <taxon>Rhabditida</taxon>
        <taxon>Spirurina</taxon>
        <taxon>Spiruromorpha</taxon>
        <taxon>Thelazioidea</taxon>
        <taxon>Thelaziidae</taxon>
        <taxon>Thelazia</taxon>
    </lineage>
</organism>
<dbReference type="Proteomes" id="UP000276776">
    <property type="component" value="Unassembled WGS sequence"/>
</dbReference>